<evidence type="ECO:0000259" key="2">
    <source>
        <dbReference type="Pfam" id="PF13193"/>
    </source>
</evidence>
<dbReference type="PROSITE" id="PS00455">
    <property type="entry name" value="AMP_BINDING"/>
    <property type="match status" value="1"/>
</dbReference>
<dbReference type="RefSeq" id="WP_151578454.1">
    <property type="nucleotide sequence ID" value="NZ_WBVM01000001.1"/>
</dbReference>
<organism evidence="3 4">
    <name type="scientific">Nocardioides simplex</name>
    <name type="common">Arthrobacter simplex</name>
    <dbReference type="NCBI Taxonomy" id="2045"/>
    <lineage>
        <taxon>Bacteria</taxon>
        <taxon>Bacillati</taxon>
        <taxon>Actinomycetota</taxon>
        <taxon>Actinomycetes</taxon>
        <taxon>Propionibacteriales</taxon>
        <taxon>Nocardioidaceae</taxon>
        <taxon>Pimelobacter</taxon>
    </lineage>
</organism>
<reference evidence="3 4" key="1">
    <citation type="submission" date="2019-09" db="EMBL/GenBank/DDBJ databases">
        <title>Pimelobacter sp. isolated from Paulinella.</title>
        <authorList>
            <person name="Jeong S.E."/>
        </authorList>
    </citation>
    <scope>NUCLEOTIDE SEQUENCE [LARGE SCALE GENOMIC DNA]</scope>
    <source>
        <strain evidence="3 4">Pch-N</strain>
    </source>
</reference>
<dbReference type="EMBL" id="WBVM01000001">
    <property type="protein sequence ID" value="KAB2810910.1"/>
    <property type="molecule type" value="Genomic_DNA"/>
</dbReference>
<dbReference type="Gene3D" id="3.40.50.12780">
    <property type="entry name" value="N-terminal domain of ligase-like"/>
    <property type="match status" value="1"/>
</dbReference>
<evidence type="ECO:0000259" key="1">
    <source>
        <dbReference type="Pfam" id="PF00501"/>
    </source>
</evidence>
<dbReference type="PANTHER" id="PTHR43767">
    <property type="entry name" value="LONG-CHAIN-FATTY-ACID--COA LIGASE"/>
    <property type="match status" value="1"/>
</dbReference>
<dbReference type="InterPro" id="IPR045851">
    <property type="entry name" value="AMP-bd_C_sf"/>
</dbReference>
<comment type="caution">
    <text evidence="3">The sequence shown here is derived from an EMBL/GenBank/DDBJ whole genome shotgun (WGS) entry which is preliminary data.</text>
</comment>
<gene>
    <name evidence="3" type="ORF">F9L07_02910</name>
</gene>
<dbReference type="InterPro" id="IPR000873">
    <property type="entry name" value="AMP-dep_synth/lig_dom"/>
</dbReference>
<accession>A0A7J5DY51</accession>
<protein>
    <submittedName>
        <fullName evidence="3">ATP-dependent acyl-CoA ligase</fullName>
    </submittedName>
</protein>
<keyword evidence="3" id="KW-0436">Ligase</keyword>
<dbReference type="Gene3D" id="3.30.300.30">
    <property type="match status" value="1"/>
</dbReference>
<dbReference type="Proteomes" id="UP000449906">
    <property type="component" value="Unassembled WGS sequence"/>
</dbReference>
<dbReference type="AlphaFoldDB" id="A0A7J5DY51"/>
<name>A0A7J5DY51_NOCSI</name>
<dbReference type="Pfam" id="PF00501">
    <property type="entry name" value="AMP-binding"/>
    <property type="match status" value="1"/>
</dbReference>
<feature type="domain" description="AMP-binding enzyme C-terminal" evidence="2">
    <location>
        <begin position="424"/>
        <end position="499"/>
    </location>
</feature>
<dbReference type="GO" id="GO:0016878">
    <property type="term" value="F:acid-thiol ligase activity"/>
    <property type="evidence" value="ECO:0007669"/>
    <property type="project" value="UniProtKB-ARBA"/>
</dbReference>
<dbReference type="InterPro" id="IPR020845">
    <property type="entry name" value="AMP-binding_CS"/>
</dbReference>
<dbReference type="InterPro" id="IPR050237">
    <property type="entry name" value="ATP-dep_AMP-bd_enzyme"/>
</dbReference>
<dbReference type="InterPro" id="IPR042099">
    <property type="entry name" value="ANL_N_sf"/>
</dbReference>
<evidence type="ECO:0000313" key="3">
    <source>
        <dbReference type="EMBL" id="KAB2810910.1"/>
    </source>
</evidence>
<feature type="domain" description="AMP-dependent synthetase/ligase" evidence="1">
    <location>
        <begin position="17"/>
        <end position="365"/>
    </location>
</feature>
<dbReference type="Pfam" id="PF13193">
    <property type="entry name" value="AMP-binding_C"/>
    <property type="match status" value="1"/>
</dbReference>
<sequence>MNASWLTSDAAVLPHALRRRAAQHPERTLVVFEDGARWTYEQTLRESERVALALRRLGVGKGDRVLSWLPTGPDALRVWFGVNLLGAVLVPLNTAYRGGLLEHSVALSGARVAVVHAGLADRLDAVERAELTDVVVVGDEAAIDGVRTHAASVLDAAAVSEDERWPQVMPWDPYAVVLTSGTTGPSKGVVCSYAQLSACADAAFADSFGADDRYLVTLPLFHAGGTIGVNAAVVLGGSVALSSGFRTGEFWELVRATEPTHVTLLGVMATFLSKQEPSPADRAHPLRRVFMIPLSDAAAFSARFGVDVVAMYNMTEVSIPIISAPNPAADGTSGRVRAGMEARLVDEHDIEVPEGAVGELVVRGTAPWTIATEYLGRPEATAAAWRNGWFHTGDAFRRVDGEYFFVDRMGDTIRRRGENISSFEVENEIVAHPSVAEVAIVATPSPDGEDEVLAVIAPAPGRSVDVAELIEFIRPRMAHFMVPRFYRLLDELPKTPTSKVQKHALREAGVTADTIDREDLGVRIRQEHIGADRQARR</sequence>
<dbReference type="InterPro" id="IPR025110">
    <property type="entry name" value="AMP-bd_C"/>
</dbReference>
<dbReference type="SUPFAM" id="SSF56801">
    <property type="entry name" value="Acetyl-CoA synthetase-like"/>
    <property type="match status" value="1"/>
</dbReference>
<evidence type="ECO:0000313" key="4">
    <source>
        <dbReference type="Proteomes" id="UP000449906"/>
    </source>
</evidence>
<dbReference type="PANTHER" id="PTHR43767:SF1">
    <property type="entry name" value="NONRIBOSOMAL PEPTIDE SYNTHASE PES1 (EUROFUNG)-RELATED"/>
    <property type="match status" value="1"/>
</dbReference>
<proteinExistence type="predicted"/>